<evidence type="ECO:0000313" key="1">
    <source>
        <dbReference type="EMBL" id="AUX44637.1"/>
    </source>
</evidence>
<evidence type="ECO:0000313" key="2">
    <source>
        <dbReference type="Proteomes" id="UP000238348"/>
    </source>
</evidence>
<dbReference type="InterPro" id="IPR011050">
    <property type="entry name" value="Pectin_lyase_fold/virulence"/>
</dbReference>
<organism evidence="1 2">
    <name type="scientific">Sorangium cellulosum</name>
    <name type="common">Polyangium cellulosum</name>
    <dbReference type="NCBI Taxonomy" id="56"/>
    <lineage>
        <taxon>Bacteria</taxon>
        <taxon>Pseudomonadati</taxon>
        <taxon>Myxococcota</taxon>
        <taxon>Polyangia</taxon>
        <taxon>Polyangiales</taxon>
        <taxon>Polyangiaceae</taxon>
        <taxon>Sorangium</taxon>
    </lineage>
</organism>
<name>A0A2L0EZ95_SORCE</name>
<dbReference type="Proteomes" id="UP000238348">
    <property type="component" value="Chromosome"/>
</dbReference>
<gene>
    <name evidence="1" type="ORF">SOCE26_061030</name>
</gene>
<dbReference type="EMBL" id="CP012673">
    <property type="protein sequence ID" value="AUX44637.1"/>
    <property type="molecule type" value="Genomic_DNA"/>
</dbReference>
<accession>A0A2L0EZ95</accession>
<protein>
    <submittedName>
        <fullName evidence="1">Uncharacterized protein</fullName>
    </submittedName>
</protein>
<dbReference type="AlphaFoldDB" id="A0A2L0EZ95"/>
<dbReference type="InterPro" id="IPR012334">
    <property type="entry name" value="Pectin_lyas_fold"/>
</dbReference>
<dbReference type="RefSeq" id="WP_104983134.1">
    <property type="nucleotide sequence ID" value="NZ_CP012673.1"/>
</dbReference>
<sequence>MPTFTDSVLPGSADLDLGSPAQRWNQAFIQKLDAIGASTFTGPVNQVYMVSQATPGDDLGAKIAHAIGELPKGGVIDCRALTGSQVIGETVEVCHPVHILFGAVTVDCTAAVAFSIRAELWIEGMRGQSTLIAAINGTLFDGKNMAVHCRFFRCEGMILRGGRSRILSPSKPLDPDVDPTVDSSRCFVTPDSLADPKNLFAGGQYQFLNNIITGFGSYAIQLGRSTYFVTICFNNFTYNVGDIKFDRYSELEVYANQFQWCAANRATDDVPVQDKPRIYAAGSSATSIHENDFELNWHSNRGVAPAGPDIHISPKVDGDGYILIRHNKFGGEGDDAGRVKIRVEARDDATGARTSNVAENIRVEGNTFIGMHGEQTCIELLTPLGQSSVSDNYFSGFATLVHDRQELSSLAEKPNNNVFVSNRVYYVSTAASPPRPPVVFTNGGRGFSVVEDPLASIDARQRWRPVRHEAAELRNRLPDSEGLSGGVWTGVGTGADQVSVTPAGLGPTNANAFMLERNSGPGENGGINIFALIDRTNLGKQVVVSFWAKAGTASDLTVTLHDVPGGLHEFKTFNLTDRWEYYAHCFAGLNPDAAFTRFRIYPSYKGPVHGTVYVSALQVSDEDTPYLPTRRLNPQVAELEPRAEGTYGARHGKPIDLAGGLRIGPEGALVKQLAVHTGVMSSSPSAVEPNSTAEATLAVAGLAAADAVLSVSKPLHQAGLHVIGWRVLGPGELAVTFTNSTSGSITPTASESYSVVVLRT</sequence>
<reference evidence="1 2" key="1">
    <citation type="submission" date="2015-09" db="EMBL/GenBank/DDBJ databases">
        <title>Sorangium comparison.</title>
        <authorList>
            <person name="Zaburannyi N."/>
            <person name="Bunk B."/>
            <person name="Overmann J."/>
            <person name="Mueller R."/>
        </authorList>
    </citation>
    <scope>NUCLEOTIDE SEQUENCE [LARGE SCALE GENOMIC DNA]</scope>
    <source>
        <strain evidence="1 2">So ce26</strain>
    </source>
</reference>
<dbReference type="SUPFAM" id="SSF51126">
    <property type="entry name" value="Pectin lyase-like"/>
    <property type="match status" value="1"/>
</dbReference>
<dbReference type="Gene3D" id="2.60.120.260">
    <property type="entry name" value="Galactose-binding domain-like"/>
    <property type="match status" value="1"/>
</dbReference>
<proteinExistence type="predicted"/>
<dbReference type="Gene3D" id="2.160.20.10">
    <property type="entry name" value="Single-stranded right-handed beta-helix, Pectin lyase-like"/>
    <property type="match status" value="1"/>
</dbReference>